<dbReference type="SUPFAM" id="SSF55785">
    <property type="entry name" value="PYP-like sensor domain (PAS domain)"/>
    <property type="match status" value="1"/>
</dbReference>
<sequence length="205" mass="23630">MSRNVTVTGIERTFGDNDIIVSKTNLKGHITYANDVFLKIADFTEKEVLGQPHSLIRHPQMPRCVFKLLWQTVEAGQEIFAYVINRTKHGDHYWVYAHVTPSRDRSGRIIGYHSNRRVPDREILENQIIPLYRDLLREETRHGDRKTGMLAGEQMMKDLLAREGVAYDEYIATLGKPHLRASREGQVSLPRDQAIQLEQSTCFQA</sequence>
<evidence type="ECO:0000259" key="1">
    <source>
        <dbReference type="Pfam" id="PF08447"/>
    </source>
</evidence>
<dbReference type="Gene3D" id="3.30.450.20">
    <property type="entry name" value="PAS domain"/>
    <property type="match status" value="1"/>
</dbReference>
<dbReference type="NCBIfam" id="TIGR00229">
    <property type="entry name" value="sensory_box"/>
    <property type="match status" value="1"/>
</dbReference>
<dbReference type="CDD" id="cd00130">
    <property type="entry name" value="PAS"/>
    <property type="match status" value="1"/>
</dbReference>
<comment type="caution">
    <text evidence="2">The sequence shown here is derived from an EMBL/GenBank/DDBJ whole genome shotgun (WGS) entry which is preliminary data.</text>
</comment>
<organism evidence="2 3">
    <name type="scientific">Roseibium polysiphoniae</name>
    <dbReference type="NCBI Taxonomy" id="2571221"/>
    <lineage>
        <taxon>Bacteria</taxon>
        <taxon>Pseudomonadati</taxon>
        <taxon>Pseudomonadota</taxon>
        <taxon>Alphaproteobacteria</taxon>
        <taxon>Hyphomicrobiales</taxon>
        <taxon>Stappiaceae</taxon>
        <taxon>Roseibium</taxon>
    </lineage>
</organism>
<dbReference type="EMBL" id="JACYXJ010000001">
    <property type="protein sequence ID" value="MBD8874941.1"/>
    <property type="molecule type" value="Genomic_DNA"/>
</dbReference>
<keyword evidence="3" id="KW-1185">Reference proteome</keyword>
<dbReference type="InterPro" id="IPR013655">
    <property type="entry name" value="PAS_fold_3"/>
</dbReference>
<evidence type="ECO:0000313" key="3">
    <source>
        <dbReference type="Proteomes" id="UP000615687"/>
    </source>
</evidence>
<name>A0ABR9C7Q3_9HYPH</name>
<reference evidence="2 3" key="1">
    <citation type="submission" date="2020-09" db="EMBL/GenBank/DDBJ databases">
        <title>The genome sequence of type strain Labrenzia polysiphoniae KACC 19711.</title>
        <authorList>
            <person name="Liu Y."/>
        </authorList>
    </citation>
    <scope>NUCLEOTIDE SEQUENCE [LARGE SCALE GENOMIC DNA]</scope>
    <source>
        <strain evidence="2 3">KACC 19711</strain>
    </source>
</reference>
<dbReference type="Pfam" id="PF08447">
    <property type="entry name" value="PAS_3"/>
    <property type="match status" value="1"/>
</dbReference>
<protein>
    <submittedName>
        <fullName evidence="2">PAS domain-containing protein</fullName>
    </submittedName>
</protein>
<proteinExistence type="predicted"/>
<accession>A0ABR9C7Q3</accession>
<feature type="domain" description="PAS fold-3" evidence="1">
    <location>
        <begin position="31"/>
        <end position="113"/>
    </location>
</feature>
<dbReference type="InterPro" id="IPR035965">
    <property type="entry name" value="PAS-like_dom_sf"/>
</dbReference>
<evidence type="ECO:0000313" key="2">
    <source>
        <dbReference type="EMBL" id="MBD8874941.1"/>
    </source>
</evidence>
<gene>
    <name evidence="2" type="ORF">IG617_01460</name>
</gene>
<dbReference type="Proteomes" id="UP000615687">
    <property type="component" value="Unassembled WGS sequence"/>
</dbReference>
<dbReference type="InterPro" id="IPR000014">
    <property type="entry name" value="PAS"/>
</dbReference>